<feature type="signal peptide" evidence="2">
    <location>
        <begin position="1"/>
        <end position="16"/>
    </location>
</feature>
<dbReference type="Gene3D" id="2.120.10.30">
    <property type="entry name" value="TolB, C-terminal domain"/>
    <property type="match status" value="2"/>
</dbReference>
<dbReference type="OrthoDB" id="1156241at2"/>
<keyword evidence="1 2" id="KW-0732">Signal</keyword>
<evidence type="ECO:0000313" key="5">
    <source>
        <dbReference type="Proteomes" id="UP000271339"/>
    </source>
</evidence>
<evidence type="ECO:0000256" key="1">
    <source>
        <dbReference type="ARBA" id="ARBA00022729"/>
    </source>
</evidence>
<dbReference type="InterPro" id="IPR051262">
    <property type="entry name" value="SMP-30/CGR1_Lactonase"/>
</dbReference>
<dbReference type="Proteomes" id="UP000271339">
    <property type="component" value="Unassembled WGS sequence"/>
</dbReference>
<reference evidence="4 5" key="1">
    <citation type="submission" date="2018-10" db="EMBL/GenBank/DDBJ databases">
        <title>Genomic Encyclopedia of Archaeal and Bacterial Type Strains, Phase II (KMG-II): from individual species to whole genera.</title>
        <authorList>
            <person name="Goeker M."/>
        </authorList>
    </citation>
    <scope>NUCLEOTIDE SEQUENCE [LARGE SCALE GENOMIC DNA]</scope>
    <source>
        <strain evidence="4 5">DSM 23424</strain>
    </source>
</reference>
<keyword evidence="5" id="KW-1185">Reference proteome</keyword>
<dbReference type="PANTHER" id="PTHR47572">
    <property type="entry name" value="LIPOPROTEIN-RELATED"/>
    <property type="match status" value="1"/>
</dbReference>
<feature type="domain" description="Secretion system C-terminal sorting" evidence="3">
    <location>
        <begin position="300"/>
        <end position="370"/>
    </location>
</feature>
<dbReference type="RefSeq" id="WP_121907913.1">
    <property type="nucleotide sequence ID" value="NZ_REFC01000013.1"/>
</dbReference>
<name>A0A3L9YLT7_9FLAO</name>
<dbReference type="InterPro" id="IPR011042">
    <property type="entry name" value="6-blade_b-propeller_TolB-like"/>
</dbReference>
<proteinExistence type="predicted"/>
<evidence type="ECO:0000256" key="2">
    <source>
        <dbReference type="SAM" id="SignalP"/>
    </source>
</evidence>
<organism evidence="4 5">
    <name type="scientific">Ulvibacter antarcticus</name>
    <dbReference type="NCBI Taxonomy" id="442714"/>
    <lineage>
        <taxon>Bacteria</taxon>
        <taxon>Pseudomonadati</taxon>
        <taxon>Bacteroidota</taxon>
        <taxon>Flavobacteriia</taxon>
        <taxon>Flavobacteriales</taxon>
        <taxon>Flavobacteriaceae</taxon>
        <taxon>Ulvibacter</taxon>
    </lineage>
</organism>
<dbReference type="Gene3D" id="2.40.10.500">
    <property type="match status" value="1"/>
</dbReference>
<comment type="caution">
    <text evidence="4">The sequence shown here is derived from an EMBL/GenBank/DDBJ whole genome shotgun (WGS) entry which is preliminary data.</text>
</comment>
<accession>A0A3L9YLT7</accession>
<evidence type="ECO:0000259" key="3">
    <source>
        <dbReference type="Pfam" id="PF18962"/>
    </source>
</evidence>
<evidence type="ECO:0000313" key="4">
    <source>
        <dbReference type="EMBL" id="RMA58978.1"/>
    </source>
</evidence>
<dbReference type="NCBIfam" id="TIGR04183">
    <property type="entry name" value="Por_Secre_tail"/>
    <property type="match status" value="1"/>
</dbReference>
<protein>
    <submittedName>
        <fullName evidence="4">Putative secreted protein (Por secretion system target)</fullName>
    </submittedName>
</protein>
<dbReference type="PANTHER" id="PTHR47572:SF4">
    <property type="entry name" value="LACTONASE DRP35"/>
    <property type="match status" value="1"/>
</dbReference>
<dbReference type="Pfam" id="PF18962">
    <property type="entry name" value="Por_Secre_tail"/>
    <property type="match status" value="1"/>
</dbReference>
<dbReference type="AlphaFoldDB" id="A0A3L9YLT7"/>
<dbReference type="SUPFAM" id="SSF63829">
    <property type="entry name" value="Calcium-dependent phosphotriesterase"/>
    <property type="match status" value="1"/>
</dbReference>
<dbReference type="CDD" id="cd05819">
    <property type="entry name" value="NHL"/>
    <property type="match status" value="1"/>
</dbReference>
<dbReference type="InterPro" id="IPR026444">
    <property type="entry name" value="Secre_tail"/>
</dbReference>
<sequence length="377" mass="40131">MIKYILFFFFGNCLFAQTVSTYFSDPTMDVTDAMAFDSSGNLYGSDFGGTTVYQISPAGVATPFITGLANPNGMAFDSNGDFYLAEYSAGTINKYDSSGTLITSFTVGGIASGLIKDFDTDAMIFTNVVNNSVNRLNIDGTITELFQGTPMDAPVGLAFDSTGNLFVANFTGNKIYRLDGTPQYVATVPDGGATGGTDAVGFIAYAEGNLYATNFGGHQIYKVNPAAVDDVSLYAGDQQGNDDGPLADATFDFPNGIIYNSSQNAIYVSEYSSSGNVRKISDAVLGVANNSNNINLIVAPNPTTEILTISGTLNIETSELALFVYNSLGQLLIEKTIEVQNEMINQEIPVAKLATGLYHIRIQASNGTIFSESFIKK</sequence>
<gene>
    <name evidence="4" type="ORF">BXY75_2360</name>
</gene>
<dbReference type="EMBL" id="REFC01000013">
    <property type="protein sequence ID" value="RMA58978.1"/>
    <property type="molecule type" value="Genomic_DNA"/>
</dbReference>
<feature type="chain" id="PRO_5018226909" evidence="2">
    <location>
        <begin position="17"/>
        <end position="377"/>
    </location>
</feature>